<dbReference type="AlphaFoldDB" id="A0A6M3KYR5"/>
<gene>
    <name evidence="1" type="ORF">MM415A01699_0024</name>
    <name evidence="2" type="ORF">MM415B02098_0023</name>
</gene>
<accession>A0A6M3KYR5</accession>
<evidence type="ECO:0000313" key="1">
    <source>
        <dbReference type="EMBL" id="QJA75834.1"/>
    </source>
</evidence>
<dbReference type="EMBL" id="MT142628">
    <property type="protein sequence ID" value="QJA86318.1"/>
    <property type="molecule type" value="Genomic_DNA"/>
</dbReference>
<dbReference type="EMBL" id="MT142187">
    <property type="protein sequence ID" value="QJA75834.1"/>
    <property type="molecule type" value="Genomic_DNA"/>
</dbReference>
<name>A0A6M3KYR5_9ZZZZ</name>
<sequence length="59" mass="6994">MISERTLRQWRKDALRANDEIALSMHETPAILVNAYTECQLRILRLTQELMDLHLMRKG</sequence>
<organism evidence="2">
    <name type="scientific">viral metagenome</name>
    <dbReference type="NCBI Taxonomy" id="1070528"/>
    <lineage>
        <taxon>unclassified sequences</taxon>
        <taxon>metagenomes</taxon>
        <taxon>organismal metagenomes</taxon>
    </lineage>
</organism>
<evidence type="ECO:0000313" key="2">
    <source>
        <dbReference type="EMBL" id="QJA86318.1"/>
    </source>
</evidence>
<proteinExistence type="predicted"/>
<protein>
    <submittedName>
        <fullName evidence="2">Uncharacterized protein</fullName>
    </submittedName>
</protein>
<reference evidence="2" key="1">
    <citation type="submission" date="2020-03" db="EMBL/GenBank/DDBJ databases">
        <title>The deep terrestrial virosphere.</title>
        <authorList>
            <person name="Holmfeldt K."/>
            <person name="Nilsson E."/>
            <person name="Simone D."/>
            <person name="Lopez-Fernandez M."/>
            <person name="Wu X."/>
            <person name="de Brujin I."/>
            <person name="Lundin D."/>
            <person name="Andersson A."/>
            <person name="Bertilsson S."/>
            <person name="Dopson M."/>
        </authorList>
    </citation>
    <scope>NUCLEOTIDE SEQUENCE</scope>
    <source>
        <strain evidence="1">MM415A01699</strain>
        <strain evidence="2">MM415B02098</strain>
    </source>
</reference>